<dbReference type="Proteomes" id="UP000651452">
    <property type="component" value="Unassembled WGS sequence"/>
</dbReference>
<comment type="caution">
    <text evidence="2">The sequence shown here is derived from an EMBL/GenBank/DDBJ whole genome shotgun (WGS) entry which is preliminary data.</text>
</comment>
<gene>
    <name evidence="2" type="ORF">EKO04_006314</name>
</gene>
<feature type="region of interest" description="Disordered" evidence="1">
    <location>
        <begin position="20"/>
        <end position="120"/>
    </location>
</feature>
<organism evidence="2 3">
    <name type="scientific">Ascochyta lentis</name>
    <dbReference type="NCBI Taxonomy" id="205686"/>
    <lineage>
        <taxon>Eukaryota</taxon>
        <taxon>Fungi</taxon>
        <taxon>Dikarya</taxon>
        <taxon>Ascomycota</taxon>
        <taxon>Pezizomycotina</taxon>
        <taxon>Dothideomycetes</taxon>
        <taxon>Pleosporomycetidae</taxon>
        <taxon>Pleosporales</taxon>
        <taxon>Pleosporineae</taxon>
        <taxon>Didymellaceae</taxon>
        <taxon>Ascochyta</taxon>
    </lineage>
</organism>
<evidence type="ECO:0000256" key="1">
    <source>
        <dbReference type="SAM" id="MobiDB-lite"/>
    </source>
</evidence>
<dbReference type="EMBL" id="RZGK01000011">
    <property type="protein sequence ID" value="KAF9695602.1"/>
    <property type="molecule type" value="Genomic_DNA"/>
</dbReference>
<keyword evidence="3" id="KW-1185">Reference proteome</keyword>
<dbReference type="AlphaFoldDB" id="A0A8H7MJA9"/>
<evidence type="ECO:0000313" key="2">
    <source>
        <dbReference type="EMBL" id="KAF9695602.1"/>
    </source>
</evidence>
<sequence>MAQLTDDGLAEINIALQKEQERKRGQLASKSNLPVPPATLAATEAASTIAAEKTDRASDTTSSNDFPQGASPSVRERAESIGNHSRNADRHVRTSKSVEASSHDADYVDVSGPEAMATGV</sequence>
<proteinExistence type="predicted"/>
<reference evidence="2" key="2">
    <citation type="submission" date="2020-09" db="EMBL/GenBank/DDBJ databases">
        <title>Reference genome assembly for Australian Ascochyta lentis isolate Al4.</title>
        <authorList>
            <person name="Lee R.C."/>
            <person name="Farfan-Caceres L.M."/>
            <person name="Debler J.W."/>
            <person name="Williams A.H."/>
            <person name="Henares B.M."/>
        </authorList>
    </citation>
    <scope>NUCLEOTIDE SEQUENCE</scope>
    <source>
        <strain evidence="2">Al4</strain>
    </source>
</reference>
<feature type="compositionally biased region" description="Low complexity" evidence="1">
    <location>
        <begin position="38"/>
        <end position="51"/>
    </location>
</feature>
<name>A0A8H7MJA9_9PLEO</name>
<accession>A0A8H7MJA9</accession>
<protein>
    <submittedName>
        <fullName evidence="2">Uncharacterized protein</fullName>
    </submittedName>
</protein>
<evidence type="ECO:0000313" key="3">
    <source>
        <dbReference type="Proteomes" id="UP000651452"/>
    </source>
</evidence>
<reference evidence="2" key="1">
    <citation type="submission" date="2018-12" db="EMBL/GenBank/DDBJ databases">
        <authorList>
            <person name="Syme R.A."/>
            <person name="Farfan-Caceres L."/>
            <person name="Lichtenzveig J."/>
        </authorList>
    </citation>
    <scope>NUCLEOTIDE SEQUENCE</scope>
    <source>
        <strain evidence="2">Al4</strain>
    </source>
</reference>